<name>A0A1I0FGH1_9FIRM</name>
<evidence type="ECO:0000313" key="2">
    <source>
        <dbReference type="Proteomes" id="UP000199820"/>
    </source>
</evidence>
<evidence type="ECO:0000313" key="1">
    <source>
        <dbReference type="EMBL" id="SET56623.1"/>
    </source>
</evidence>
<accession>A0A1I0FGH1</accession>
<dbReference type="Proteomes" id="UP000199820">
    <property type="component" value="Unassembled WGS sequence"/>
</dbReference>
<protein>
    <submittedName>
        <fullName evidence="1">Uncharacterized protein</fullName>
    </submittedName>
</protein>
<dbReference type="AlphaFoldDB" id="A0A1I0FGH1"/>
<gene>
    <name evidence="1" type="ORF">SAMN04487771_102511</name>
</gene>
<keyword evidence="2" id="KW-1185">Reference proteome</keyword>
<sequence>MNPMKMSRHSRIWDTKRLYWLFFRGTGRCHRTVTGGKLWSVKTLSEYPVYQNLI</sequence>
<dbReference type="EMBL" id="FOIL01000025">
    <property type="protein sequence ID" value="SET56623.1"/>
    <property type="molecule type" value="Genomic_DNA"/>
</dbReference>
<proteinExistence type="predicted"/>
<reference evidence="1 2" key="1">
    <citation type="submission" date="2016-10" db="EMBL/GenBank/DDBJ databases">
        <authorList>
            <person name="de Groot N.N."/>
        </authorList>
    </citation>
    <scope>NUCLEOTIDE SEQUENCE [LARGE SCALE GENOMIC DNA]</scope>
    <source>
        <strain evidence="1 2">KH1P1</strain>
    </source>
</reference>
<organism evidence="1 2">
    <name type="scientific">[Clostridium] aminophilum</name>
    <dbReference type="NCBI Taxonomy" id="1526"/>
    <lineage>
        <taxon>Bacteria</taxon>
        <taxon>Bacillati</taxon>
        <taxon>Bacillota</taxon>
        <taxon>Clostridia</taxon>
        <taxon>Lachnospirales</taxon>
        <taxon>Lachnospiraceae</taxon>
    </lineage>
</organism>